<proteinExistence type="predicted"/>
<dbReference type="STRING" id="880071.Fleli_3549"/>
<accession>I4API3</accession>
<dbReference type="EMBL" id="CP003345">
    <property type="protein sequence ID" value="AFM05868.1"/>
    <property type="molecule type" value="Genomic_DNA"/>
</dbReference>
<organism evidence="2 3">
    <name type="scientific">Bernardetia litoralis (strain ATCC 23117 / DSM 6794 / NBRC 15988 / NCIMB 1366 / Fx l1 / Sio-4)</name>
    <name type="common">Flexibacter litoralis</name>
    <dbReference type="NCBI Taxonomy" id="880071"/>
    <lineage>
        <taxon>Bacteria</taxon>
        <taxon>Pseudomonadati</taxon>
        <taxon>Bacteroidota</taxon>
        <taxon>Cytophagia</taxon>
        <taxon>Cytophagales</taxon>
        <taxon>Bernardetiaceae</taxon>
        <taxon>Bernardetia</taxon>
    </lineage>
</organism>
<evidence type="ECO:0000256" key="1">
    <source>
        <dbReference type="SAM" id="MobiDB-lite"/>
    </source>
</evidence>
<sequence length="288" mass="33114">MKTPKYPNRSRNQEEDSHQQSSYSNSRTSNSNGGYQGSNHNSNHNDRSGNGHNSSYNNSNGGHNNYSRYNKREFMNYNKFSFDRIKRRFNLNEVQKDLFETVAPIEPSEWLKETMEITSDLPIKTEKARTEFILMPILLELRKRTERMFTIYSGEYFNVEPREGLAGPTDIILSMGAESYSVSSPVMSIVQAYKNNLDLGLGKCVAQMIAADIFNEREDNNITTIYGCVTTGEQWLFLRLEGDTIQIHPHRFFLNELTDIIGMFQSMLNHSKEDVQTPKTVETETATE</sequence>
<feature type="compositionally biased region" description="Low complexity" evidence="1">
    <location>
        <begin position="21"/>
        <end position="32"/>
    </location>
</feature>
<gene>
    <name evidence="2" type="ordered locus">Fleli_3549</name>
</gene>
<evidence type="ECO:0000313" key="3">
    <source>
        <dbReference type="Proteomes" id="UP000006054"/>
    </source>
</evidence>
<dbReference type="AlphaFoldDB" id="I4API3"/>
<keyword evidence="3" id="KW-1185">Reference proteome</keyword>
<dbReference type="KEGG" id="fli:Fleli_3549"/>
<dbReference type="Proteomes" id="UP000006054">
    <property type="component" value="Chromosome"/>
</dbReference>
<feature type="region of interest" description="Disordered" evidence="1">
    <location>
        <begin position="1"/>
        <end position="67"/>
    </location>
</feature>
<dbReference type="HOGENOM" id="CLU_084165_1_0_10"/>
<dbReference type="eggNOG" id="ENOG5032HKV">
    <property type="taxonomic scope" value="Bacteria"/>
</dbReference>
<reference evidence="3" key="1">
    <citation type="submission" date="2012-06" db="EMBL/GenBank/DDBJ databases">
        <title>The complete genome of Flexibacter litoralis DSM 6794.</title>
        <authorList>
            <person name="Lucas S."/>
            <person name="Copeland A."/>
            <person name="Lapidus A."/>
            <person name="Glavina del Rio T."/>
            <person name="Dalin E."/>
            <person name="Tice H."/>
            <person name="Bruce D."/>
            <person name="Goodwin L."/>
            <person name="Pitluck S."/>
            <person name="Peters L."/>
            <person name="Ovchinnikova G."/>
            <person name="Lu M."/>
            <person name="Kyrpides N."/>
            <person name="Mavromatis K."/>
            <person name="Ivanova N."/>
            <person name="Brettin T."/>
            <person name="Detter J.C."/>
            <person name="Han C."/>
            <person name="Larimer F."/>
            <person name="Land M."/>
            <person name="Hauser L."/>
            <person name="Markowitz V."/>
            <person name="Cheng J.-F."/>
            <person name="Hugenholtz P."/>
            <person name="Woyke T."/>
            <person name="Wu D."/>
            <person name="Spring S."/>
            <person name="Lang E."/>
            <person name="Kopitz M."/>
            <person name="Brambilla E."/>
            <person name="Klenk H.-P."/>
            <person name="Eisen J.A."/>
        </authorList>
    </citation>
    <scope>NUCLEOTIDE SEQUENCE [LARGE SCALE GENOMIC DNA]</scope>
    <source>
        <strain evidence="3">ATCC 23117 / DSM 6794 / NBRC 15988 / NCIMB 1366 / Sio-4</strain>
    </source>
</reference>
<evidence type="ECO:0000313" key="2">
    <source>
        <dbReference type="EMBL" id="AFM05868.1"/>
    </source>
</evidence>
<protein>
    <submittedName>
        <fullName evidence="2">Uncharacterized protein</fullName>
    </submittedName>
</protein>
<name>I4API3_BERLS</name>
<feature type="compositionally biased region" description="Low complexity" evidence="1">
    <location>
        <begin position="50"/>
        <end position="67"/>
    </location>
</feature>